<evidence type="ECO:0000256" key="1">
    <source>
        <dbReference type="ARBA" id="ARBA00022618"/>
    </source>
</evidence>
<dbReference type="EMBL" id="NJBN01000005">
    <property type="protein sequence ID" value="TKJ40384.1"/>
    <property type="molecule type" value="Genomic_DNA"/>
</dbReference>
<organism evidence="5 6">
    <name type="scientific">candidate division LCP-89 bacterium B3_LCP</name>
    <dbReference type="NCBI Taxonomy" id="2012998"/>
    <lineage>
        <taxon>Bacteria</taxon>
        <taxon>Pseudomonadati</taxon>
        <taxon>Bacteria division LCP-89</taxon>
    </lineage>
</organism>
<keyword evidence="2 4" id="KW-0717">Septation</keyword>
<keyword evidence="3 4" id="KW-0131">Cell cycle</keyword>
<evidence type="ECO:0000256" key="2">
    <source>
        <dbReference type="ARBA" id="ARBA00023210"/>
    </source>
</evidence>
<name>A0A532UZJ6_UNCL8</name>
<dbReference type="HAMAP" id="MF_00819">
    <property type="entry name" value="SpoVG"/>
    <property type="match status" value="1"/>
</dbReference>
<comment type="caution">
    <text evidence="5">The sequence shown here is derived from an EMBL/GenBank/DDBJ whole genome shotgun (WGS) entry which is preliminary data.</text>
</comment>
<keyword evidence="1 4" id="KW-0132">Cell division</keyword>
<evidence type="ECO:0000313" key="6">
    <source>
        <dbReference type="Proteomes" id="UP000319619"/>
    </source>
</evidence>
<evidence type="ECO:0000313" key="5">
    <source>
        <dbReference type="EMBL" id="TKJ40384.1"/>
    </source>
</evidence>
<dbReference type="Pfam" id="PF04026">
    <property type="entry name" value="SpoVG"/>
    <property type="match status" value="1"/>
</dbReference>
<comment type="similarity">
    <text evidence="4">Belongs to the SpoVG family.</text>
</comment>
<reference evidence="5 6" key="1">
    <citation type="submission" date="2017-06" db="EMBL/GenBank/DDBJ databases">
        <title>Novel microbial phyla capable of carbon fixation and sulfur reduction in deep-sea sediments.</title>
        <authorList>
            <person name="Huang J."/>
            <person name="Baker B."/>
            <person name="Wang Y."/>
        </authorList>
    </citation>
    <scope>NUCLEOTIDE SEQUENCE [LARGE SCALE GENOMIC DNA]</scope>
    <source>
        <strain evidence="5">B3_LCP</strain>
    </source>
</reference>
<dbReference type="InterPro" id="IPR036751">
    <property type="entry name" value="SpoVG_sf"/>
</dbReference>
<dbReference type="AlphaFoldDB" id="A0A532UZJ6"/>
<dbReference type="SUPFAM" id="SSF160537">
    <property type="entry name" value="SpoVG-like"/>
    <property type="match status" value="1"/>
</dbReference>
<evidence type="ECO:0000256" key="3">
    <source>
        <dbReference type="ARBA" id="ARBA00023306"/>
    </source>
</evidence>
<sequence length="97" mass="11158">MEITEININLRDEEKLKAFINITFDDVFVVRGLKVIQGNKGLFVCMPSRKLADGSYKDIAHPISNDFRQHIETLILQKYEKVLENPELQNSPSPQVD</sequence>
<dbReference type="PANTHER" id="PTHR38429:SF1">
    <property type="entry name" value="SEPTATION PROTEIN SPOVG-RELATED"/>
    <property type="match status" value="1"/>
</dbReference>
<dbReference type="InterPro" id="IPR007170">
    <property type="entry name" value="SpoVG"/>
</dbReference>
<dbReference type="GO" id="GO:0000917">
    <property type="term" value="P:division septum assembly"/>
    <property type="evidence" value="ECO:0007669"/>
    <property type="project" value="UniProtKB-KW"/>
</dbReference>
<dbReference type="NCBIfam" id="NF009749">
    <property type="entry name" value="PRK13259.1"/>
    <property type="match status" value="1"/>
</dbReference>
<evidence type="ECO:0000256" key="4">
    <source>
        <dbReference type="HAMAP-Rule" id="MF_00819"/>
    </source>
</evidence>
<dbReference type="Proteomes" id="UP000319619">
    <property type="component" value="Unassembled WGS sequence"/>
</dbReference>
<protein>
    <recommendedName>
        <fullName evidence="4">Putative septation protein SpoVG</fullName>
    </recommendedName>
</protein>
<dbReference type="PANTHER" id="PTHR38429">
    <property type="entry name" value="SEPTATION PROTEIN SPOVG-RELATED"/>
    <property type="match status" value="1"/>
</dbReference>
<comment type="function">
    <text evidence="4">Could be involved in septation.</text>
</comment>
<gene>
    <name evidence="4" type="primary">spoVG</name>
    <name evidence="5" type="ORF">CEE37_08665</name>
</gene>
<dbReference type="GO" id="GO:0030435">
    <property type="term" value="P:sporulation resulting in formation of a cellular spore"/>
    <property type="evidence" value="ECO:0007669"/>
    <property type="project" value="InterPro"/>
</dbReference>
<proteinExistence type="inferred from homology"/>
<accession>A0A532UZJ6</accession>
<dbReference type="Gene3D" id="3.30.1120.40">
    <property type="entry name" value="Stage V sporulation protein G"/>
    <property type="match status" value="1"/>
</dbReference>